<keyword evidence="4 8" id="KW-0547">Nucleotide-binding</keyword>
<feature type="binding site" evidence="8">
    <location>
        <begin position="227"/>
        <end position="230"/>
    </location>
    <ligand>
        <name>GTP</name>
        <dbReference type="ChEBI" id="CHEBI:37565"/>
    </ligand>
</feature>
<dbReference type="GO" id="GO:0005525">
    <property type="term" value="F:GTP binding"/>
    <property type="evidence" value="ECO:0007669"/>
    <property type="project" value="UniProtKB-UniRule"/>
</dbReference>
<dbReference type="EC" id="3.6.5.-" evidence="8"/>
<dbReference type="InterPro" id="IPR031167">
    <property type="entry name" value="G_OBG"/>
</dbReference>
<feature type="domain" description="OBG-type G" evidence="9">
    <location>
        <begin position="175"/>
        <end position="347"/>
    </location>
</feature>
<feature type="binding site" evidence="8">
    <location>
        <begin position="328"/>
        <end position="330"/>
    </location>
    <ligand>
        <name>GTP</name>
        <dbReference type="ChEBI" id="CHEBI:37565"/>
    </ligand>
</feature>
<dbReference type="PANTHER" id="PTHR11702">
    <property type="entry name" value="DEVELOPMENTALLY REGULATED GTP-BINDING PROTEIN-RELATED"/>
    <property type="match status" value="1"/>
</dbReference>
<evidence type="ECO:0000256" key="1">
    <source>
        <dbReference type="ARBA" id="ARBA00007699"/>
    </source>
</evidence>
<dbReference type="InterPro" id="IPR006074">
    <property type="entry name" value="GTP1-OBG_CS"/>
</dbReference>
<feature type="binding site" evidence="8">
    <location>
        <begin position="181"/>
        <end position="188"/>
    </location>
    <ligand>
        <name>GTP</name>
        <dbReference type="ChEBI" id="CHEBI:37565"/>
    </ligand>
</feature>
<dbReference type="Pfam" id="PF01018">
    <property type="entry name" value="GTP1_OBG"/>
    <property type="match status" value="1"/>
</dbReference>
<dbReference type="InterPro" id="IPR006169">
    <property type="entry name" value="GTP1_OBG_dom"/>
</dbReference>
<dbReference type="NCBIfam" id="NF008956">
    <property type="entry name" value="PRK12299.1"/>
    <property type="match status" value="1"/>
</dbReference>
<protein>
    <recommendedName>
        <fullName evidence="8">GTPase Obg</fullName>
        <ecNumber evidence="8">3.6.5.-</ecNumber>
    </recommendedName>
    <alternativeName>
        <fullName evidence="8">GTP-binding protein Obg</fullName>
    </alternativeName>
</protein>
<keyword evidence="6 8" id="KW-0460">Magnesium</keyword>
<comment type="subunit">
    <text evidence="8">Monomer.</text>
</comment>
<dbReference type="CDD" id="cd01898">
    <property type="entry name" value="Obg"/>
    <property type="match status" value="1"/>
</dbReference>
<evidence type="ECO:0000256" key="3">
    <source>
        <dbReference type="ARBA" id="ARBA00022723"/>
    </source>
</evidence>
<dbReference type="Pfam" id="PF01926">
    <property type="entry name" value="MMR_HSR1"/>
    <property type="match status" value="1"/>
</dbReference>
<evidence type="ECO:0000259" key="10">
    <source>
        <dbReference type="PROSITE" id="PS51883"/>
    </source>
</evidence>
<sequence length="384" mass="42909">MIDLAKIKVKAGNGGDGCISFRREKFIPKGGPDGGDGGRGGSVYFISQAKKVTLLDFQYNKIFQAQRGRHGSGAKKTGLSGEDLIIEVPVGTIVREYKESEDNKKLREMNHTDLSNFPILYDFNKIGLEHKIAKGGLGGKGNWHFRSSENRIPRVAERGQSGEEKELILELKLIADVGLIGIPNAGKSTLLSKLTLARPKIADYPFTTISPVLGVCEQSGMDFVIADIPGIIEGASSGKGLGYEFLRHVERTKILIHLLGLDDQKSKPDDYFAVYNQINDEIVKYSKLLGQKKQIVVMNKMDLPYVKEIYKDVRSMFKRHNVELLEISGFTGKGLEDLKRQIVTELNEVNKNAPKEIIKEEKIPTFTLTDLTKKKRVVKELYER</sequence>
<evidence type="ECO:0000256" key="5">
    <source>
        <dbReference type="ARBA" id="ARBA00022801"/>
    </source>
</evidence>
<dbReference type="GO" id="GO:0003924">
    <property type="term" value="F:GTPase activity"/>
    <property type="evidence" value="ECO:0007669"/>
    <property type="project" value="UniProtKB-UniRule"/>
</dbReference>
<feature type="binding site" evidence="8">
    <location>
        <position position="208"/>
    </location>
    <ligand>
        <name>Mg(2+)</name>
        <dbReference type="ChEBI" id="CHEBI:18420"/>
    </ligand>
</feature>
<dbReference type="GO" id="GO:0000287">
    <property type="term" value="F:magnesium ion binding"/>
    <property type="evidence" value="ECO:0007669"/>
    <property type="project" value="InterPro"/>
</dbReference>
<evidence type="ECO:0000256" key="6">
    <source>
        <dbReference type="ARBA" id="ARBA00022842"/>
    </source>
</evidence>
<comment type="caution">
    <text evidence="11">The sequence shown here is derived from an EMBL/GenBank/DDBJ whole genome shotgun (WGS) entry which is preliminary data.</text>
</comment>
<organism evidence="11 12">
    <name type="scientific">candidate division CPR3 bacterium GW2011_GWF2_35_18</name>
    <dbReference type="NCBI Taxonomy" id="1618350"/>
    <lineage>
        <taxon>Bacteria</taxon>
        <taxon>Bacteria division CPR3</taxon>
    </lineage>
</organism>
<dbReference type="Gene3D" id="3.40.50.300">
    <property type="entry name" value="P-loop containing nucleotide triphosphate hydrolases"/>
    <property type="match status" value="1"/>
</dbReference>
<dbReference type="PROSITE" id="PS00905">
    <property type="entry name" value="GTP1_OBG"/>
    <property type="match status" value="1"/>
</dbReference>
<comment type="function">
    <text evidence="8">An essential GTPase which binds GTP, GDP and possibly (p)ppGpp with moderate affinity, with high nucleotide exchange rates and a fairly low GTP hydrolysis rate. Plays a role in control of the cell cycle, stress response, ribosome biogenesis and in those bacteria that undergo differentiation, in morphogenesis control.</text>
</comment>
<dbReference type="NCBIfam" id="TIGR00231">
    <property type="entry name" value="small_GTP"/>
    <property type="match status" value="1"/>
</dbReference>
<gene>
    <name evidence="8" type="primary">obg</name>
    <name evidence="11" type="ORF">UR67_C0006G0007</name>
</gene>
<keyword evidence="5 8" id="KW-0378">Hydrolase</keyword>
<dbReference type="NCBIfam" id="TIGR02729">
    <property type="entry name" value="Obg_CgtA"/>
    <property type="match status" value="1"/>
</dbReference>
<evidence type="ECO:0000259" key="9">
    <source>
        <dbReference type="PROSITE" id="PS51710"/>
    </source>
</evidence>
<feature type="domain" description="Obg" evidence="10">
    <location>
        <begin position="1"/>
        <end position="174"/>
    </location>
</feature>
<dbReference type="InterPro" id="IPR045086">
    <property type="entry name" value="OBG_GTPase"/>
</dbReference>
<dbReference type="GO" id="GO:0005737">
    <property type="term" value="C:cytoplasm"/>
    <property type="evidence" value="ECO:0007669"/>
    <property type="project" value="UniProtKB-SubCell"/>
</dbReference>
<feature type="binding site" evidence="8">
    <location>
        <begin position="299"/>
        <end position="302"/>
    </location>
    <ligand>
        <name>GTP</name>
        <dbReference type="ChEBI" id="CHEBI:37565"/>
    </ligand>
</feature>
<dbReference type="Proteomes" id="UP000034581">
    <property type="component" value="Unassembled WGS sequence"/>
</dbReference>
<keyword evidence="7 8" id="KW-0342">GTP-binding</keyword>
<keyword evidence="2 8" id="KW-0963">Cytoplasm</keyword>
<evidence type="ECO:0000313" key="12">
    <source>
        <dbReference type="Proteomes" id="UP000034581"/>
    </source>
</evidence>
<dbReference type="PROSITE" id="PS51710">
    <property type="entry name" value="G_OBG"/>
    <property type="match status" value="1"/>
</dbReference>
<comment type="cofactor">
    <cofactor evidence="8">
        <name>Mg(2+)</name>
        <dbReference type="ChEBI" id="CHEBI:18420"/>
    </cofactor>
</comment>
<dbReference type="EMBL" id="LBQB01000006">
    <property type="protein sequence ID" value="KKP69440.1"/>
    <property type="molecule type" value="Genomic_DNA"/>
</dbReference>
<dbReference type="SUPFAM" id="SSF52540">
    <property type="entry name" value="P-loop containing nucleoside triphosphate hydrolases"/>
    <property type="match status" value="1"/>
</dbReference>
<accession>A0A0G0E2J6</accession>
<dbReference type="InterPro" id="IPR036726">
    <property type="entry name" value="GTP1_OBG_dom_sf"/>
</dbReference>
<evidence type="ECO:0000256" key="7">
    <source>
        <dbReference type="ARBA" id="ARBA00023134"/>
    </source>
</evidence>
<dbReference type="HAMAP" id="MF_01454">
    <property type="entry name" value="GTPase_Obg"/>
    <property type="match status" value="1"/>
</dbReference>
<dbReference type="NCBIfam" id="NF008955">
    <property type="entry name" value="PRK12297.1"/>
    <property type="match status" value="1"/>
</dbReference>
<feature type="binding site" evidence="8">
    <location>
        <position position="188"/>
    </location>
    <ligand>
        <name>Mg(2+)</name>
        <dbReference type="ChEBI" id="CHEBI:18420"/>
    </ligand>
</feature>
<dbReference type="InterPro" id="IPR006073">
    <property type="entry name" value="GTP-bd"/>
</dbReference>
<dbReference type="FunFam" id="2.70.210.12:FF:000001">
    <property type="entry name" value="GTPase Obg"/>
    <property type="match status" value="1"/>
</dbReference>
<evidence type="ECO:0000256" key="8">
    <source>
        <dbReference type="HAMAP-Rule" id="MF_01454"/>
    </source>
</evidence>
<dbReference type="AlphaFoldDB" id="A0A0G0E2J6"/>
<comment type="subcellular location">
    <subcellularLocation>
        <location evidence="8">Cytoplasm</location>
    </subcellularLocation>
</comment>
<dbReference type="InterPro" id="IPR027417">
    <property type="entry name" value="P-loop_NTPase"/>
</dbReference>
<feature type="binding site" evidence="8">
    <location>
        <begin position="206"/>
        <end position="210"/>
    </location>
    <ligand>
        <name>GTP</name>
        <dbReference type="ChEBI" id="CHEBI:37565"/>
    </ligand>
</feature>
<dbReference type="Gene3D" id="2.70.210.12">
    <property type="entry name" value="GTP1/OBG domain"/>
    <property type="match status" value="1"/>
</dbReference>
<dbReference type="PATRIC" id="fig|1618350.3.peg.816"/>
<dbReference type="InterPro" id="IPR005225">
    <property type="entry name" value="Small_GTP-bd"/>
</dbReference>
<reference evidence="11 12" key="1">
    <citation type="journal article" date="2015" name="Nature">
        <title>rRNA introns, odd ribosomes, and small enigmatic genomes across a large radiation of phyla.</title>
        <authorList>
            <person name="Brown C.T."/>
            <person name="Hug L.A."/>
            <person name="Thomas B.C."/>
            <person name="Sharon I."/>
            <person name="Castelle C.J."/>
            <person name="Singh A."/>
            <person name="Wilkins M.J."/>
            <person name="Williams K.H."/>
            <person name="Banfield J.F."/>
        </authorList>
    </citation>
    <scope>NUCLEOTIDE SEQUENCE [LARGE SCALE GENOMIC DNA]</scope>
</reference>
<name>A0A0G0E2J6_UNCC3</name>
<dbReference type="PANTHER" id="PTHR11702:SF31">
    <property type="entry name" value="MITOCHONDRIAL RIBOSOME-ASSOCIATED GTPASE 2"/>
    <property type="match status" value="1"/>
</dbReference>
<evidence type="ECO:0000313" key="11">
    <source>
        <dbReference type="EMBL" id="KKP69440.1"/>
    </source>
</evidence>
<evidence type="ECO:0000256" key="4">
    <source>
        <dbReference type="ARBA" id="ARBA00022741"/>
    </source>
</evidence>
<dbReference type="InterPro" id="IPR014100">
    <property type="entry name" value="GTP-bd_Obg/CgtA"/>
</dbReference>
<keyword evidence="3 8" id="KW-0479">Metal-binding</keyword>
<proteinExistence type="inferred from homology"/>
<dbReference type="STRING" id="1618350.UR67_C0006G0007"/>
<dbReference type="PRINTS" id="PR00326">
    <property type="entry name" value="GTP1OBG"/>
</dbReference>
<comment type="similarity">
    <text evidence="1 8">Belongs to the TRAFAC class OBG-HflX-like GTPase superfamily. OBG GTPase family.</text>
</comment>
<evidence type="ECO:0000256" key="2">
    <source>
        <dbReference type="ARBA" id="ARBA00022490"/>
    </source>
</evidence>
<dbReference type="PIRSF" id="PIRSF002401">
    <property type="entry name" value="GTP_bd_Obg/CgtA"/>
    <property type="match status" value="1"/>
</dbReference>
<dbReference type="GO" id="GO:0042254">
    <property type="term" value="P:ribosome biogenesis"/>
    <property type="evidence" value="ECO:0007669"/>
    <property type="project" value="UniProtKB-UniRule"/>
</dbReference>
<dbReference type="PROSITE" id="PS51883">
    <property type="entry name" value="OBG"/>
    <property type="match status" value="1"/>
</dbReference>
<dbReference type="SUPFAM" id="SSF82051">
    <property type="entry name" value="Obg GTP-binding protein N-terminal domain"/>
    <property type="match status" value="1"/>
</dbReference>